<name>A0A8X6X5S8_9ARAC</name>
<accession>A0A8X6X5S8</accession>
<protein>
    <submittedName>
        <fullName evidence="1">Uncharacterized protein</fullName>
    </submittedName>
</protein>
<evidence type="ECO:0000313" key="1">
    <source>
        <dbReference type="EMBL" id="GFY46707.1"/>
    </source>
</evidence>
<proteinExistence type="predicted"/>
<dbReference type="AlphaFoldDB" id="A0A8X6X5S8"/>
<keyword evidence="2" id="KW-1185">Reference proteome</keyword>
<sequence length="150" mass="16327">MQFFLNKLIAFVQPVNLSPSVSPFARPGRRACRFSTLSAKSPGWILPRLLSKIFHKSPSTPVVISFPPCPHPSDHGEDFAIPTKCGWLGSDPVSRRHNATAKALPLTISPDGTLIITRTFVPIGSSGPAHVHNTLPSKFGAEWMHSINPQ</sequence>
<dbReference type="EMBL" id="BMAV01005552">
    <property type="protein sequence ID" value="GFY46707.1"/>
    <property type="molecule type" value="Genomic_DNA"/>
</dbReference>
<organism evidence="1 2">
    <name type="scientific">Trichonephila inaurata madagascariensis</name>
    <dbReference type="NCBI Taxonomy" id="2747483"/>
    <lineage>
        <taxon>Eukaryota</taxon>
        <taxon>Metazoa</taxon>
        <taxon>Ecdysozoa</taxon>
        <taxon>Arthropoda</taxon>
        <taxon>Chelicerata</taxon>
        <taxon>Arachnida</taxon>
        <taxon>Araneae</taxon>
        <taxon>Araneomorphae</taxon>
        <taxon>Entelegynae</taxon>
        <taxon>Araneoidea</taxon>
        <taxon>Nephilidae</taxon>
        <taxon>Trichonephila</taxon>
        <taxon>Trichonephila inaurata</taxon>
    </lineage>
</organism>
<reference evidence="1" key="1">
    <citation type="submission" date="2020-08" db="EMBL/GenBank/DDBJ databases">
        <title>Multicomponent nature underlies the extraordinary mechanical properties of spider dragline silk.</title>
        <authorList>
            <person name="Kono N."/>
            <person name="Nakamura H."/>
            <person name="Mori M."/>
            <person name="Yoshida Y."/>
            <person name="Ohtoshi R."/>
            <person name="Malay A.D."/>
            <person name="Moran D.A.P."/>
            <person name="Tomita M."/>
            <person name="Numata K."/>
            <person name="Arakawa K."/>
        </authorList>
    </citation>
    <scope>NUCLEOTIDE SEQUENCE</scope>
</reference>
<evidence type="ECO:0000313" key="2">
    <source>
        <dbReference type="Proteomes" id="UP000886998"/>
    </source>
</evidence>
<gene>
    <name evidence="1" type="ORF">TNIN_496961</name>
</gene>
<dbReference type="Proteomes" id="UP000886998">
    <property type="component" value="Unassembled WGS sequence"/>
</dbReference>
<comment type="caution">
    <text evidence="1">The sequence shown here is derived from an EMBL/GenBank/DDBJ whole genome shotgun (WGS) entry which is preliminary data.</text>
</comment>